<dbReference type="PANTHER" id="PTHR42648:SF11">
    <property type="entry name" value="TRANSPOSON TY4-P GAG-POL POLYPROTEIN"/>
    <property type="match status" value="1"/>
</dbReference>
<evidence type="ECO:0000256" key="8">
    <source>
        <dbReference type="ARBA" id="ARBA00022884"/>
    </source>
</evidence>
<reference evidence="17" key="1">
    <citation type="submission" date="2021-03" db="EMBL/GenBank/DDBJ databases">
        <title>Draft genome sequence of rust myrtle Austropuccinia psidii MF-1, a brazilian biotype.</title>
        <authorList>
            <person name="Quecine M.C."/>
            <person name="Pachon D.M.R."/>
            <person name="Bonatelli M.L."/>
            <person name="Correr F.H."/>
            <person name="Franceschini L.M."/>
            <person name="Leite T.F."/>
            <person name="Margarido G.R.A."/>
            <person name="Almeida C.A."/>
            <person name="Ferrarezi J.A."/>
            <person name="Labate C.A."/>
        </authorList>
    </citation>
    <scope>NUCLEOTIDE SEQUENCE</scope>
    <source>
        <strain evidence="17">MF-1</strain>
    </source>
</reference>
<keyword evidence="10" id="KW-0695">RNA-directed DNA polymerase</keyword>
<comment type="caution">
    <text evidence="17">The sequence shown here is derived from an EMBL/GenBank/DDBJ whole genome shotgun (WGS) entry which is preliminary data.</text>
</comment>
<keyword evidence="5" id="KW-0255">Endonuclease</keyword>
<dbReference type="GO" id="GO:0006310">
    <property type="term" value="P:DNA recombination"/>
    <property type="evidence" value="ECO:0007669"/>
    <property type="project" value="UniProtKB-KW"/>
</dbReference>
<feature type="region of interest" description="Disordered" evidence="15">
    <location>
        <begin position="249"/>
        <end position="364"/>
    </location>
</feature>
<keyword evidence="9" id="KW-0229">DNA integration</keyword>
<dbReference type="GO" id="GO:0003887">
    <property type="term" value="F:DNA-directed DNA polymerase activity"/>
    <property type="evidence" value="ECO:0007669"/>
    <property type="project" value="UniProtKB-KW"/>
</dbReference>
<keyword evidence="2" id="KW-0548">Nucleotidyltransferase</keyword>
<evidence type="ECO:0000259" key="16">
    <source>
        <dbReference type="PROSITE" id="PS50994"/>
    </source>
</evidence>
<dbReference type="GO" id="GO:0005634">
    <property type="term" value="C:nucleus"/>
    <property type="evidence" value="ECO:0007669"/>
    <property type="project" value="UniProtKB-ARBA"/>
</dbReference>
<evidence type="ECO:0000256" key="7">
    <source>
        <dbReference type="ARBA" id="ARBA00022842"/>
    </source>
</evidence>
<evidence type="ECO:0000256" key="10">
    <source>
        <dbReference type="ARBA" id="ARBA00022918"/>
    </source>
</evidence>
<dbReference type="SUPFAM" id="SSF53098">
    <property type="entry name" value="Ribonuclease H-like"/>
    <property type="match status" value="1"/>
</dbReference>
<dbReference type="GO" id="GO:0046872">
    <property type="term" value="F:metal ion binding"/>
    <property type="evidence" value="ECO:0007669"/>
    <property type="project" value="UniProtKB-KW"/>
</dbReference>
<accession>A0A9Q3PD18</accession>
<dbReference type="EMBL" id="AVOT02062440">
    <property type="protein sequence ID" value="MBW0555456.1"/>
    <property type="molecule type" value="Genomic_DNA"/>
</dbReference>
<keyword evidence="4" id="KW-0479">Metal-binding</keyword>
<dbReference type="Proteomes" id="UP000765509">
    <property type="component" value="Unassembled WGS sequence"/>
</dbReference>
<dbReference type="InterPro" id="IPR057670">
    <property type="entry name" value="SH3_retrovirus"/>
</dbReference>
<keyword evidence="11" id="KW-0808">Transferase</keyword>
<dbReference type="GO" id="GO:0003723">
    <property type="term" value="F:RNA binding"/>
    <property type="evidence" value="ECO:0007669"/>
    <property type="project" value="UniProtKB-KW"/>
</dbReference>
<evidence type="ECO:0000256" key="15">
    <source>
        <dbReference type="SAM" id="MobiDB-lite"/>
    </source>
</evidence>
<proteinExistence type="predicted"/>
<dbReference type="InterPro" id="IPR012337">
    <property type="entry name" value="RNaseH-like_sf"/>
</dbReference>
<evidence type="ECO:0000313" key="17">
    <source>
        <dbReference type="EMBL" id="MBW0555456.1"/>
    </source>
</evidence>
<dbReference type="GO" id="GO:0004519">
    <property type="term" value="F:endonuclease activity"/>
    <property type="evidence" value="ECO:0007669"/>
    <property type="project" value="UniProtKB-KW"/>
</dbReference>
<dbReference type="InterPro" id="IPR036397">
    <property type="entry name" value="RNaseH_sf"/>
</dbReference>
<name>A0A9Q3PD18_9BASI</name>
<dbReference type="Pfam" id="PF25597">
    <property type="entry name" value="SH3_retrovirus"/>
    <property type="match status" value="1"/>
</dbReference>
<dbReference type="OrthoDB" id="1224738at2759"/>
<gene>
    <name evidence="17" type="ORF">O181_095171</name>
</gene>
<organism evidence="17 18">
    <name type="scientific">Austropuccinia psidii MF-1</name>
    <dbReference type="NCBI Taxonomy" id="1389203"/>
    <lineage>
        <taxon>Eukaryota</taxon>
        <taxon>Fungi</taxon>
        <taxon>Dikarya</taxon>
        <taxon>Basidiomycota</taxon>
        <taxon>Pucciniomycotina</taxon>
        <taxon>Pucciniomycetes</taxon>
        <taxon>Pucciniales</taxon>
        <taxon>Sphaerophragmiaceae</taxon>
        <taxon>Austropuccinia</taxon>
    </lineage>
</organism>
<dbReference type="InterPro" id="IPR001584">
    <property type="entry name" value="Integrase_cat-core"/>
</dbReference>
<dbReference type="GO" id="GO:0015074">
    <property type="term" value="P:DNA integration"/>
    <property type="evidence" value="ECO:0007669"/>
    <property type="project" value="UniProtKB-KW"/>
</dbReference>
<evidence type="ECO:0000256" key="2">
    <source>
        <dbReference type="ARBA" id="ARBA00022695"/>
    </source>
</evidence>
<comment type="catalytic activity">
    <reaction evidence="13">
        <text>DNA(n) + a 2'-deoxyribonucleoside 5'-triphosphate = DNA(n+1) + diphosphate</text>
        <dbReference type="Rhea" id="RHEA:22508"/>
        <dbReference type="Rhea" id="RHEA-COMP:17339"/>
        <dbReference type="Rhea" id="RHEA-COMP:17340"/>
        <dbReference type="ChEBI" id="CHEBI:33019"/>
        <dbReference type="ChEBI" id="CHEBI:61560"/>
        <dbReference type="ChEBI" id="CHEBI:173112"/>
        <dbReference type="EC" id="2.7.7.49"/>
    </reaction>
</comment>
<dbReference type="PROSITE" id="PS50994">
    <property type="entry name" value="INTEGRASE"/>
    <property type="match status" value="1"/>
</dbReference>
<keyword evidence="7" id="KW-0460">Magnesium</keyword>
<dbReference type="GO" id="GO:0032196">
    <property type="term" value="P:transposition"/>
    <property type="evidence" value="ECO:0007669"/>
    <property type="project" value="UniProtKB-KW"/>
</dbReference>
<keyword evidence="12" id="KW-0233">DNA recombination</keyword>
<sequence length="364" mass="41564">MDLFRPVETPLNLGYRYCLRVMDGFSHFVWTLFLKSKSKVSFLLQKLFTRIENQSHAKITNVVSNNGSEFKNEKLNNVFQAKGITHLTTAPYTPQQNPFAKQGNRTTVTKARCLLKDSSLSGSYWAKAVRTETYLENITPKKSLDHSTPFNKCFERTPTYHHLQPFGCLCYYLSNLIRGKFTDRGSKGFFLGYKEGHWAYQILDRRTGNVKITHHIQYIPNVFPGKLSDPTNMKADQLQLITDLNQTLTTKPEKENSPQRKNFEIGSPTPSESNPEPDPIKNLTEVISSKKKPPSLSRTDPEPDPNCLAEKSPRYEWIPENKPPPKAIIGKVGNPRNVIESQRQPKHSDNAVSLLDEECPKNFH</sequence>
<evidence type="ECO:0000256" key="1">
    <source>
        <dbReference type="ARBA" id="ARBA00022578"/>
    </source>
</evidence>
<evidence type="ECO:0000313" key="18">
    <source>
        <dbReference type="Proteomes" id="UP000765509"/>
    </source>
</evidence>
<dbReference type="InterPro" id="IPR039537">
    <property type="entry name" value="Retrotran_Ty1/copia-like"/>
</dbReference>
<evidence type="ECO:0000256" key="12">
    <source>
        <dbReference type="ARBA" id="ARBA00023172"/>
    </source>
</evidence>
<feature type="domain" description="Integrase catalytic" evidence="16">
    <location>
        <begin position="1"/>
        <end position="157"/>
    </location>
</feature>
<dbReference type="GO" id="GO:0016787">
    <property type="term" value="F:hydrolase activity"/>
    <property type="evidence" value="ECO:0007669"/>
    <property type="project" value="UniProtKB-KW"/>
</dbReference>
<dbReference type="PANTHER" id="PTHR42648">
    <property type="entry name" value="TRANSPOSASE, PUTATIVE-RELATED"/>
    <property type="match status" value="1"/>
</dbReference>
<feature type="compositionally biased region" description="Basic and acidic residues" evidence="15">
    <location>
        <begin position="251"/>
        <end position="263"/>
    </location>
</feature>
<evidence type="ECO:0000256" key="14">
    <source>
        <dbReference type="ARBA" id="ARBA00049244"/>
    </source>
</evidence>
<evidence type="ECO:0000256" key="11">
    <source>
        <dbReference type="ARBA" id="ARBA00022932"/>
    </source>
</evidence>
<evidence type="ECO:0000256" key="9">
    <source>
        <dbReference type="ARBA" id="ARBA00022908"/>
    </source>
</evidence>
<evidence type="ECO:0000256" key="13">
    <source>
        <dbReference type="ARBA" id="ARBA00048173"/>
    </source>
</evidence>
<keyword evidence="8" id="KW-0694">RNA-binding</keyword>
<keyword evidence="6" id="KW-0378">Hydrolase</keyword>
<comment type="catalytic activity">
    <reaction evidence="14">
        <text>DNA(n) + a 2'-deoxyribonucleoside 5'-triphosphate = DNA(n+1) + diphosphate</text>
        <dbReference type="Rhea" id="RHEA:22508"/>
        <dbReference type="Rhea" id="RHEA-COMP:17339"/>
        <dbReference type="Rhea" id="RHEA-COMP:17340"/>
        <dbReference type="ChEBI" id="CHEBI:33019"/>
        <dbReference type="ChEBI" id="CHEBI:61560"/>
        <dbReference type="ChEBI" id="CHEBI:173112"/>
        <dbReference type="EC" id="2.7.7.7"/>
    </reaction>
</comment>
<keyword evidence="3" id="KW-0540">Nuclease</keyword>
<protein>
    <recommendedName>
        <fullName evidence="16">Integrase catalytic domain-containing protein</fullName>
    </recommendedName>
</protein>
<dbReference type="Pfam" id="PF00665">
    <property type="entry name" value="rve"/>
    <property type="match status" value="1"/>
</dbReference>
<evidence type="ECO:0000256" key="6">
    <source>
        <dbReference type="ARBA" id="ARBA00022801"/>
    </source>
</evidence>
<keyword evidence="1" id="KW-0815">Transposition</keyword>
<evidence type="ECO:0000256" key="3">
    <source>
        <dbReference type="ARBA" id="ARBA00022722"/>
    </source>
</evidence>
<evidence type="ECO:0000256" key="5">
    <source>
        <dbReference type="ARBA" id="ARBA00022759"/>
    </source>
</evidence>
<evidence type="ECO:0000256" key="4">
    <source>
        <dbReference type="ARBA" id="ARBA00022723"/>
    </source>
</evidence>
<dbReference type="Gene3D" id="3.30.420.10">
    <property type="entry name" value="Ribonuclease H-like superfamily/Ribonuclease H"/>
    <property type="match status" value="1"/>
</dbReference>
<dbReference type="GO" id="GO:0003964">
    <property type="term" value="F:RNA-directed DNA polymerase activity"/>
    <property type="evidence" value="ECO:0007669"/>
    <property type="project" value="UniProtKB-KW"/>
</dbReference>
<dbReference type="AlphaFoldDB" id="A0A9Q3PD18"/>
<keyword evidence="18" id="KW-1185">Reference proteome</keyword>
<keyword evidence="11" id="KW-0239">DNA-directed DNA polymerase</keyword>